<dbReference type="GO" id="GO:0004519">
    <property type="term" value="F:endonuclease activity"/>
    <property type="evidence" value="ECO:0007669"/>
    <property type="project" value="UniProtKB-KW"/>
</dbReference>
<dbReference type="InterPro" id="IPR049912">
    <property type="entry name" value="CRESS_DNA_REP"/>
</dbReference>
<sequence length="224" mass="25014">MPPQNGLFINSRYKLVTYSQCGNLDEWTVVDRFAQLGAECIVGRELHADGGTHLHVFADFGRKFRSRDARILDVGDRHPNVVASWGTPEEGYDYAIKDGDVVAGGLARPESSRGSNGADASRWARIADAGDREEFFALVRELDPKTFVTRIKDLEYFADRHYRSIPAPYESPPGIGFVDDGTDGRSEWVLQSGIGMGEPYIVDTFSQHQHHCRCEPETPYQTSS</sequence>
<evidence type="ECO:0000256" key="4">
    <source>
        <dbReference type="ARBA" id="ARBA00022695"/>
    </source>
</evidence>
<keyword evidence="3" id="KW-0808">Transferase</keyword>
<accession>A0A8A4XDB5</accession>
<evidence type="ECO:0000256" key="10">
    <source>
        <dbReference type="ARBA" id="ARBA00022801"/>
    </source>
</evidence>
<dbReference type="Pfam" id="PF00799">
    <property type="entry name" value="Gemini_AL1"/>
    <property type="match status" value="1"/>
</dbReference>
<evidence type="ECO:0000256" key="11">
    <source>
        <dbReference type="ARBA" id="ARBA00023124"/>
    </source>
</evidence>
<evidence type="ECO:0000256" key="7">
    <source>
        <dbReference type="ARBA" id="ARBA00022723"/>
    </source>
</evidence>
<organism evidence="14">
    <name type="scientific">Tarsiger cyanurus Genomoviridae sp</name>
    <dbReference type="NCBI Taxonomy" id="2814994"/>
    <lineage>
        <taxon>Viruses</taxon>
        <taxon>Monodnaviria</taxon>
        <taxon>Shotokuvirae</taxon>
        <taxon>Cressdnaviricota</taxon>
        <taxon>Repensiviricetes</taxon>
        <taxon>Geplafuvirales</taxon>
        <taxon>Genomoviridae</taxon>
    </lineage>
</organism>
<dbReference type="SUPFAM" id="SSF55464">
    <property type="entry name" value="Origin of replication-binding domain, RBD-like"/>
    <property type="match status" value="1"/>
</dbReference>
<feature type="domain" description="CRESS-DNA virus Rep endonuclease" evidence="13">
    <location>
        <begin position="8"/>
        <end position="107"/>
    </location>
</feature>
<keyword evidence="2" id="KW-1048">Host nucleus</keyword>
<dbReference type="PROSITE" id="PS52020">
    <property type="entry name" value="CRESS_DNA_REP"/>
    <property type="match status" value="1"/>
</dbReference>
<dbReference type="GO" id="GO:0042025">
    <property type="term" value="C:host cell nucleus"/>
    <property type="evidence" value="ECO:0007669"/>
    <property type="project" value="UniProtKB-SubCell"/>
</dbReference>
<evidence type="ECO:0000256" key="8">
    <source>
        <dbReference type="ARBA" id="ARBA00022741"/>
    </source>
</evidence>
<evidence type="ECO:0000256" key="1">
    <source>
        <dbReference type="ARBA" id="ARBA00004147"/>
    </source>
</evidence>
<evidence type="ECO:0000256" key="3">
    <source>
        <dbReference type="ARBA" id="ARBA00022679"/>
    </source>
</evidence>
<dbReference type="GO" id="GO:0016787">
    <property type="term" value="F:hydrolase activity"/>
    <property type="evidence" value="ECO:0007669"/>
    <property type="project" value="UniProtKB-KW"/>
</dbReference>
<keyword evidence="9" id="KW-0255">Endonuclease</keyword>
<comment type="subcellular location">
    <subcellularLocation>
        <location evidence="1">Host nucleus</location>
    </subcellularLocation>
</comment>
<keyword evidence="11" id="KW-0190">Covalent protein-DNA linkage</keyword>
<dbReference type="GO" id="GO:0000166">
    <property type="term" value="F:nucleotide binding"/>
    <property type="evidence" value="ECO:0007669"/>
    <property type="project" value="UniProtKB-KW"/>
</dbReference>
<dbReference type="EMBL" id="MW182991">
    <property type="protein sequence ID" value="QTE03659.1"/>
    <property type="molecule type" value="Genomic_DNA"/>
</dbReference>
<keyword evidence="7" id="KW-0479">Metal-binding</keyword>
<evidence type="ECO:0000259" key="13">
    <source>
        <dbReference type="PROSITE" id="PS52020"/>
    </source>
</evidence>
<reference evidence="14" key="1">
    <citation type="submission" date="2020-10" db="EMBL/GenBank/DDBJ databases">
        <title>CRESS DNA virus dark matter in the feces of wild birds.</title>
        <authorList>
            <person name="Yang S."/>
            <person name="Zhang W."/>
        </authorList>
    </citation>
    <scope>NUCLEOTIDE SEQUENCE</scope>
    <source>
        <strain evidence="14">Rfb198gen15</strain>
    </source>
</reference>
<keyword evidence="10" id="KW-0378">Hydrolase</keyword>
<evidence type="ECO:0000313" key="14">
    <source>
        <dbReference type="EMBL" id="QTE03659.1"/>
    </source>
</evidence>
<keyword evidence="6" id="KW-0540">Nuclease</keyword>
<keyword evidence="5" id="KW-0235">DNA replication</keyword>
<dbReference type="GO" id="GO:0003677">
    <property type="term" value="F:DNA binding"/>
    <property type="evidence" value="ECO:0007669"/>
    <property type="project" value="UniProtKB-KW"/>
</dbReference>
<evidence type="ECO:0000256" key="2">
    <source>
        <dbReference type="ARBA" id="ARBA00022562"/>
    </source>
</evidence>
<protein>
    <submittedName>
        <fullName evidence="14">Replication-associated protein</fullName>
    </submittedName>
</protein>
<dbReference type="GO" id="GO:0016779">
    <property type="term" value="F:nucleotidyltransferase activity"/>
    <property type="evidence" value="ECO:0007669"/>
    <property type="project" value="UniProtKB-KW"/>
</dbReference>
<keyword evidence="4" id="KW-0548">Nucleotidyltransferase</keyword>
<dbReference type="Gene3D" id="3.40.1310.20">
    <property type="match status" value="1"/>
</dbReference>
<keyword evidence="12" id="KW-0238">DNA-binding</keyword>
<dbReference type="GO" id="GO:0046872">
    <property type="term" value="F:metal ion binding"/>
    <property type="evidence" value="ECO:0007669"/>
    <property type="project" value="UniProtKB-KW"/>
</dbReference>
<name>A0A8A4XDB5_9VIRU</name>
<evidence type="ECO:0000256" key="5">
    <source>
        <dbReference type="ARBA" id="ARBA00022705"/>
    </source>
</evidence>
<keyword evidence="8" id="KW-0547">Nucleotide-binding</keyword>
<evidence type="ECO:0000256" key="6">
    <source>
        <dbReference type="ARBA" id="ARBA00022722"/>
    </source>
</evidence>
<evidence type="ECO:0000256" key="9">
    <source>
        <dbReference type="ARBA" id="ARBA00022759"/>
    </source>
</evidence>
<proteinExistence type="predicted"/>
<evidence type="ECO:0000256" key="12">
    <source>
        <dbReference type="ARBA" id="ARBA00023125"/>
    </source>
</evidence>
<dbReference type="GO" id="GO:0006260">
    <property type="term" value="P:DNA replication"/>
    <property type="evidence" value="ECO:0007669"/>
    <property type="project" value="UniProtKB-KW"/>
</dbReference>